<keyword evidence="3" id="KW-1185">Reference proteome</keyword>
<dbReference type="InterPro" id="IPR038461">
    <property type="entry name" value="Schlafen_AlbA_2_dom_sf"/>
</dbReference>
<keyword evidence="2" id="KW-0067">ATP-binding</keyword>
<dbReference type="EMBL" id="SSMQ01000012">
    <property type="protein sequence ID" value="TKD08842.1"/>
    <property type="molecule type" value="Genomic_DNA"/>
</dbReference>
<organism evidence="2 3">
    <name type="scientific">Polyangium fumosum</name>
    <dbReference type="NCBI Taxonomy" id="889272"/>
    <lineage>
        <taxon>Bacteria</taxon>
        <taxon>Pseudomonadati</taxon>
        <taxon>Myxococcota</taxon>
        <taxon>Polyangia</taxon>
        <taxon>Polyangiales</taxon>
        <taxon>Polyangiaceae</taxon>
        <taxon>Polyangium</taxon>
    </lineage>
</organism>
<reference evidence="2 3" key="1">
    <citation type="submission" date="2019-04" db="EMBL/GenBank/DDBJ databases">
        <authorList>
            <person name="Li Y."/>
            <person name="Wang J."/>
        </authorList>
    </citation>
    <scope>NUCLEOTIDE SEQUENCE [LARGE SCALE GENOMIC DNA]</scope>
    <source>
        <strain evidence="2 3">DSM 14668</strain>
    </source>
</reference>
<dbReference type="OrthoDB" id="9789524at2"/>
<evidence type="ECO:0000313" key="2">
    <source>
        <dbReference type="EMBL" id="TKD08842.1"/>
    </source>
</evidence>
<dbReference type="Proteomes" id="UP000309215">
    <property type="component" value="Unassembled WGS sequence"/>
</dbReference>
<dbReference type="RefSeq" id="WP_136929441.1">
    <property type="nucleotide sequence ID" value="NZ_SSMQ01000012.1"/>
</dbReference>
<dbReference type="Gene3D" id="3.30.950.30">
    <property type="entry name" value="Schlafen, AAA domain"/>
    <property type="match status" value="1"/>
</dbReference>
<comment type="caution">
    <text evidence="2">The sequence shown here is derived from an EMBL/GenBank/DDBJ whole genome shotgun (WGS) entry which is preliminary data.</text>
</comment>
<name>A0A4U1JDE3_9BACT</name>
<dbReference type="InterPro" id="IPR007421">
    <property type="entry name" value="Schlafen_AlbA_2_dom"/>
</dbReference>
<dbReference type="GO" id="GO:0005524">
    <property type="term" value="F:ATP binding"/>
    <property type="evidence" value="ECO:0007669"/>
    <property type="project" value="UniProtKB-KW"/>
</dbReference>
<evidence type="ECO:0000313" key="3">
    <source>
        <dbReference type="Proteomes" id="UP000309215"/>
    </source>
</evidence>
<protein>
    <submittedName>
        <fullName evidence="2">ATP-binding protein</fullName>
    </submittedName>
</protein>
<sequence>MLTEQEIASLAADLESFRVERKQSFAPVKSSIEEAICAFANDLPGTGEPGVLLLGVHDKTGEPTGLEVTDLLLQQITGIRSDGALLPFPVMHVYKGPRSRGRTSSSWRCSPPTSRPCACAVVSASAWAPVGIRPRGTKSAS</sequence>
<gene>
    <name evidence="2" type="ORF">E8A74_13705</name>
</gene>
<accession>A0A4U1JDE3</accession>
<feature type="domain" description="Schlafen AlbA-2" evidence="1">
    <location>
        <begin position="15"/>
        <end position="72"/>
    </location>
</feature>
<dbReference type="AlphaFoldDB" id="A0A4U1JDE3"/>
<dbReference type="Pfam" id="PF04326">
    <property type="entry name" value="SLFN_AlbA_2"/>
    <property type="match status" value="1"/>
</dbReference>
<proteinExistence type="predicted"/>
<evidence type="ECO:0000259" key="1">
    <source>
        <dbReference type="Pfam" id="PF04326"/>
    </source>
</evidence>
<keyword evidence="2" id="KW-0547">Nucleotide-binding</keyword>